<dbReference type="STRING" id="1450648.CLORY_36490"/>
<accession>A0A1V4IFC4</accession>
<sequence>MFEFSYETYSKIIKEMKKINKIYNFKSADSSVKNGFLLRHDVDIDLDKAYKMCSIEKNIGITSTYFLLVTSDFYNVLSYENRKLVSNMFSDGFEIALHFDPMLYGDISLEQMQKQVEKECSIIEDIIGERVQTISLHNPSIHNRYLVFKTYKNAYAGEFFTPELYLSDSCKDFRGKDVFEFIKKGKSNLLQVLFHPIHFSENGENYIKSFSRLIEDKINNFDKYVRINKTYKNEIKENTLLSCFQKHIKENCGYEEKV</sequence>
<dbReference type="GO" id="GO:0005975">
    <property type="term" value="P:carbohydrate metabolic process"/>
    <property type="evidence" value="ECO:0007669"/>
    <property type="project" value="InterPro"/>
</dbReference>
<dbReference type="AlphaFoldDB" id="A0A1V4IFC4"/>
<keyword evidence="2" id="KW-1185">Reference proteome</keyword>
<comment type="caution">
    <text evidence="1">The sequence shown here is derived from an EMBL/GenBank/DDBJ whole genome shotgun (WGS) entry which is preliminary data.</text>
</comment>
<proteinExistence type="predicted"/>
<dbReference type="Proteomes" id="UP000190080">
    <property type="component" value="Unassembled WGS sequence"/>
</dbReference>
<dbReference type="SUPFAM" id="SSF88713">
    <property type="entry name" value="Glycoside hydrolase/deacetylase"/>
    <property type="match status" value="1"/>
</dbReference>
<reference evidence="1 2" key="1">
    <citation type="submission" date="2017-03" db="EMBL/GenBank/DDBJ databases">
        <title>Genome sequence of Clostridium oryzae DSM 28571.</title>
        <authorList>
            <person name="Poehlein A."/>
            <person name="Daniel R."/>
        </authorList>
    </citation>
    <scope>NUCLEOTIDE SEQUENCE [LARGE SCALE GENOMIC DNA]</scope>
    <source>
        <strain evidence="1 2">DSM 28571</strain>
    </source>
</reference>
<evidence type="ECO:0000313" key="1">
    <source>
        <dbReference type="EMBL" id="OPJ58355.1"/>
    </source>
</evidence>
<gene>
    <name evidence="1" type="ORF">CLORY_36490</name>
</gene>
<name>A0A1V4IFC4_9CLOT</name>
<organism evidence="1 2">
    <name type="scientific">Clostridium oryzae</name>
    <dbReference type="NCBI Taxonomy" id="1450648"/>
    <lineage>
        <taxon>Bacteria</taxon>
        <taxon>Bacillati</taxon>
        <taxon>Bacillota</taxon>
        <taxon>Clostridia</taxon>
        <taxon>Eubacteriales</taxon>
        <taxon>Clostridiaceae</taxon>
        <taxon>Clostridium</taxon>
    </lineage>
</organism>
<dbReference type="Gene3D" id="3.20.20.370">
    <property type="entry name" value="Glycoside hydrolase/deacetylase"/>
    <property type="match status" value="1"/>
</dbReference>
<dbReference type="EMBL" id="MZGV01000058">
    <property type="protein sequence ID" value="OPJ58355.1"/>
    <property type="molecule type" value="Genomic_DNA"/>
</dbReference>
<evidence type="ECO:0008006" key="3">
    <source>
        <dbReference type="Google" id="ProtNLM"/>
    </source>
</evidence>
<dbReference type="OrthoDB" id="9788208at2"/>
<protein>
    <recommendedName>
        <fullName evidence="3">Polysaccharide deacetylase</fullName>
    </recommendedName>
</protein>
<dbReference type="RefSeq" id="WP_079427141.1">
    <property type="nucleotide sequence ID" value="NZ_MZGV01000058.1"/>
</dbReference>
<evidence type="ECO:0000313" key="2">
    <source>
        <dbReference type="Proteomes" id="UP000190080"/>
    </source>
</evidence>
<dbReference type="InterPro" id="IPR011330">
    <property type="entry name" value="Glyco_hydro/deAcase_b/a-brl"/>
</dbReference>